<dbReference type="InterPro" id="IPR000627">
    <property type="entry name" value="Intradiol_dOase_C"/>
</dbReference>
<name>V6SFB6_9FLAO</name>
<dbReference type="PANTHER" id="PTHR33711">
    <property type="entry name" value="DIOXYGENASE, PUTATIVE (AFU_ORTHOLOGUE AFUA_2G02910)-RELATED"/>
    <property type="match status" value="1"/>
</dbReference>
<comment type="caution">
    <text evidence="5">The sequence shown here is derived from an EMBL/GenBank/DDBJ whole genome shotgun (WGS) entry which is preliminary data.</text>
</comment>
<dbReference type="GO" id="GO:0016702">
    <property type="term" value="F:oxidoreductase activity, acting on single donors with incorporation of molecular oxygen, incorporation of two atoms of oxygen"/>
    <property type="evidence" value="ECO:0007669"/>
    <property type="project" value="InterPro"/>
</dbReference>
<dbReference type="PANTHER" id="PTHR33711:SF10">
    <property type="entry name" value="INTRADIOL RING-CLEAVAGE DIOXYGENASES DOMAIN-CONTAINING PROTEIN"/>
    <property type="match status" value="1"/>
</dbReference>
<evidence type="ECO:0000256" key="1">
    <source>
        <dbReference type="ARBA" id="ARBA00007825"/>
    </source>
</evidence>
<gene>
    <name evidence="5" type="ORF">Q767_15005</name>
</gene>
<evidence type="ECO:0000256" key="3">
    <source>
        <dbReference type="ARBA" id="ARBA00023002"/>
    </source>
</evidence>
<keyword evidence="6" id="KW-1185">Reference proteome</keyword>
<reference evidence="6" key="1">
    <citation type="submission" date="2013-09" db="EMBL/GenBank/DDBJ databases">
        <authorList>
            <person name="Zeng Z."/>
            <person name="Chen C."/>
        </authorList>
    </citation>
    <scope>NUCLEOTIDE SEQUENCE [LARGE SCALE GENOMIC DNA]</scope>
    <source>
        <strain evidence="6">DK69</strain>
    </source>
</reference>
<comment type="similarity">
    <text evidence="1">Belongs to the intradiol ring-cleavage dioxygenase family.</text>
</comment>
<organism evidence="5 6">
    <name type="scientific">Flavobacterium enshiense DK69</name>
    <dbReference type="NCBI Taxonomy" id="1107311"/>
    <lineage>
        <taxon>Bacteria</taxon>
        <taxon>Pseudomonadati</taxon>
        <taxon>Bacteroidota</taxon>
        <taxon>Flavobacteriia</taxon>
        <taxon>Flavobacteriales</taxon>
        <taxon>Flavobacteriaceae</taxon>
        <taxon>Flavobacterium</taxon>
    </lineage>
</organism>
<evidence type="ECO:0000256" key="2">
    <source>
        <dbReference type="ARBA" id="ARBA00022964"/>
    </source>
</evidence>
<dbReference type="eggNOG" id="COG3485">
    <property type="taxonomic scope" value="Bacteria"/>
</dbReference>
<dbReference type="InterPro" id="IPR015889">
    <property type="entry name" value="Intradiol_dOase_core"/>
</dbReference>
<dbReference type="Proteomes" id="UP000030149">
    <property type="component" value="Unassembled WGS sequence"/>
</dbReference>
<accession>V6SFB6</accession>
<keyword evidence="3" id="KW-0560">Oxidoreductase</keyword>
<dbReference type="InterPro" id="IPR050770">
    <property type="entry name" value="Intradiol_RC_Dioxygenase"/>
</dbReference>
<dbReference type="GO" id="GO:0008199">
    <property type="term" value="F:ferric iron binding"/>
    <property type="evidence" value="ECO:0007669"/>
    <property type="project" value="InterPro"/>
</dbReference>
<proteinExistence type="inferred from homology"/>
<dbReference type="Gene3D" id="2.60.130.10">
    <property type="entry name" value="Aromatic compound dioxygenase"/>
    <property type="match status" value="1"/>
</dbReference>
<dbReference type="EMBL" id="JRLZ01000020">
    <property type="protein sequence ID" value="KGO93166.1"/>
    <property type="molecule type" value="Genomic_DNA"/>
</dbReference>
<evidence type="ECO:0000313" key="5">
    <source>
        <dbReference type="EMBL" id="KGO93166.1"/>
    </source>
</evidence>
<dbReference type="AlphaFoldDB" id="V6SFB6"/>
<dbReference type="Pfam" id="PF00775">
    <property type="entry name" value="Dioxygenase_C"/>
    <property type="match status" value="1"/>
</dbReference>
<evidence type="ECO:0000259" key="4">
    <source>
        <dbReference type="Pfam" id="PF00775"/>
    </source>
</evidence>
<dbReference type="OrthoDB" id="933561at2"/>
<feature type="domain" description="Intradiol ring-cleavage dioxygenases" evidence="4">
    <location>
        <begin position="62"/>
        <end position="182"/>
    </location>
</feature>
<dbReference type="RefSeq" id="WP_023572091.1">
    <property type="nucleotide sequence ID" value="NZ_AVCS01000001.1"/>
</dbReference>
<protein>
    <recommendedName>
        <fullName evidence="4">Intradiol ring-cleavage dioxygenases domain-containing protein</fullName>
    </recommendedName>
</protein>
<keyword evidence="2" id="KW-0223">Dioxygenase</keyword>
<sequence>MKHSIRLAGLICIALLMSFCKQKDNSKELAQSSVTSTTEKDSCDSPDAPIECYFVNMPKQLTSTMIIPDEKKDGEKLVISGTVYKKDKSPYANVILYAYHTDSKGLYSKKGDEKGVQKWHGSHHGWCKTDKDGKYKIETIRPASYPSSNNPQHIHSAVKVPDKGKPMYINDFLFKDDPLLNKPAASYDREKGGPGVVEVKKVDGIWVGKRDIVLE</sequence>
<dbReference type="PATRIC" id="fig|1107311.3.peg.26"/>
<dbReference type="STRING" id="1107311.Q767_15005"/>
<evidence type="ECO:0000313" key="6">
    <source>
        <dbReference type="Proteomes" id="UP000030149"/>
    </source>
</evidence>
<dbReference type="SUPFAM" id="SSF49482">
    <property type="entry name" value="Aromatic compound dioxygenase"/>
    <property type="match status" value="1"/>
</dbReference>
<reference evidence="5 6" key="2">
    <citation type="journal article" date="2015" name="Stand. Genomic Sci.">
        <title>High quality draft genomic sequence of Flavobacterium enshiense DK69(T) and comparison among Flavobacterium genomes.</title>
        <authorList>
            <person name="Zeng Z."/>
            <person name="Chen C."/>
            <person name="Du H."/>
            <person name="Wang G."/>
            <person name="Li M."/>
        </authorList>
    </citation>
    <scope>NUCLEOTIDE SEQUENCE [LARGE SCALE GENOMIC DNA]</scope>
    <source>
        <strain evidence="5 6">DK69</strain>
    </source>
</reference>